<dbReference type="PRINTS" id="PR00038">
    <property type="entry name" value="HTHLUXR"/>
</dbReference>
<reference evidence="2 3" key="1">
    <citation type="submission" date="2023-04" db="EMBL/GenBank/DDBJ databases">
        <title>Bacteria Genome Submission.</title>
        <authorList>
            <person name="Isaac P."/>
        </authorList>
    </citation>
    <scope>NUCLEOTIDE SEQUENCE [LARGE SCALE GENOMIC DNA]</scope>
    <source>
        <strain evidence="2 3">SampleS7P1</strain>
    </source>
</reference>
<accession>A0ABY8R4J8</accession>
<dbReference type="InterPro" id="IPR000792">
    <property type="entry name" value="Tscrpt_reg_LuxR_C"/>
</dbReference>
<dbReference type="Proteomes" id="UP001239169">
    <property type="component" value="Chromosome"/>
</dbReference>
<dbReference type="Gene3D" id="1.10.10.10">
    <property type="entry name" value="Winged helix-like DNA-binding domain superfamily/Winged helix DNA-binding domain"/>
    <property type="match status" value="1"/>
</dbReference>
<dbReference type="InterPro" id="IPR016032">
    <property type="entry name" value="Sig_transdc_resp-reg_C-effctor"/>
</dbReference>
<sequence>MKFLVKGLSNKSIAIEMDVTEYTIKKHVGSILSKLNLKNRQDMILYAIEQGKCRKMKTVLYFSTITNTTIL</sequence>
<dbReference type="CDD" id="cd06170">
    <property type="entry name" value="LuxR_C_like"/>
    <property type="match status" value="1"/>
</dbReference>
<evidence type="ECO:0000313" key="2">
    <source>
        <dbReference type="EMBL" id="WGX75601.1"/>
    </source>
</evidence>
<evidence type="ECO:0000313" key="3">
    <source>
        <dbReference type="Proteomes" id="UP001239169"/>
    </source>
</evidence>
<name>A0ABY8R4J8_PARBF</name>
<proteinExistence type="predicted"/>
<evidence type="ECO:0000259" key="1">
    <source>
        <dbReference type="PROSITE" id="PS50043"/>
    </source>
</evidence>
<dbReference type="PROSITE" id="PS50043">
    <property type="entry name" value="HTH_LUXR_2"/>
    <property type="match status" value="1"/>
</dbReference>
<dbReference type="EMBL" id="CP124685">
    <property type="protein sequence ID" value="WGX75601.1"/>
    <property type="molecule type" value="Genomic_DNA"/>
</dbReference>
<dbReference type="InterPro" id="IPR036388">
    <property type="entry name" value="WH-like_DNA-bd_sf"/>
</dbReference>
<feature type="domain" description="HTH luxR-type" evidence="1">
    <location>
        <begin position="1"/>
        <end position="51"/>
    </location>
</feature>
<dbReference type="SUPFAM" id="SSF46894">
    <property type="entry name" value="C-terminal effector domain of the bipartite response regulators"/>
    <property type="match status" value="1"/>
</dbReference>
<dbReference type="SMART" id="SM00421">
    <property type="entry name" value="HTH_LUXR"/>
    <property type="match status" value="1"/>
</dbReference>
<keyword evidence="3" id="KW-1185">Reference proteome</keyword>
<gene>
    <name evidence="2" type="ORF">QJS64_16855</name>
</gene>
<organism evidence="2 3">
    <name type="scientific">Paraclostridium bifermentans</name>
    <name type="common">Clostridium bifermentans</name>
    <dbReference type="NCBI Taxonomy" id="1490"/>
    <lineage>
        <taxon>Bacteria</taxon>
        <taxon>Bacillati</taxon>
        <taxon>Bacillota</taxon>
        <taxon>Clostridia</taxon>
        <taxon>Peptostreptococcales</taxon>
        <taxon>Peptostreptococcaceae</taxon>
        <taxon>Paraclostridium</taxon>
    </lineage>
</organism>
<dbReference type="Pfam" id="PF00196">
    <property type="entry name" value="GerE"/>
    <property type="match status" value="1"/>
</dbReference>
<dbReference type="PROSITE" id="PS00622">
    <property type="entry name" value="HTH_LUXR_1"/>
    <property type="match status" value="1"/>
</dbReference>
<protein>
    <submittedName>
        <fullName evidence="2">LuxR C-terminal-related transcriptional regulator</fullName>
    </submittedName>
</protein>